<protein>
    <submittedName>
        <fullName evidence="9">Auxin efflux carrier family transporter</fullName>
    </submittedName>
</protein>
<dbReference type="Pfam" id="PF03547">
    <property type="entry name" value="Mem_trans"/>
    <property type="match status" value="2"/>
</dbReference>
<dbReference type="InterPro" id="IPR004776">
    <property type="entry name" value="Mem_transp_PIN-like"/>
</dbReference>
<dbReference type="AlphaFoldDB" id="E7GDX7"/>
<feature type="transmembrane region" description="Helical" evidence="8">
    <location>
        <begin position="254"/>
        <end position="274"/>
    </location>
</feature>
<evidence type="ECO:0000313" key="9">
    <source>
        <dbReference type="EMBL" id="EFW03780.1"/>
    </source>
</evidence>
<dbReference type="PANTHER" id="PTHR36838">
    <property type="entry name" value="AUXIN EFFLUX CARRIER FAMILY PROTEIN"/>
    <property type="match status" value="1"/>
</dbReference>
<reference evidence="9 10" key="1">
    <citation type="submission" date="2010-12" db="EMBL/GenBank/DDBJ databases">
        <title>The Genome Sequence of Coprobacillus sp. strain 29_1.</title>
        <authorList>
            <consortium name="The Broad Institute Genome Sequencing Platform"/>
            <person name="Earl A."/>
            <person name="Ward D."/>
            <person name="Feldgarden M."/>
            <person name="Gevers D."/>
            <person name="Daigneault M."/>
            <person name="Sibley C.D."/>
            <person name="White A."/>
            <person name="Strauss J."/>
            <person name="Allen-Vercoe E."/>
            <person name="Young S.K."/>
            <person name="Zeng Q."/>
            <person name="Gargeya S."/>
            <person name="Fitzgerald M."/>
            <person name="Haas B."/>
            <person name="Abouelleil A."/>
            <person name="Alvarado L."/>
            <person name="Arachchi H.M."/>
            <person name="Berlin A."/>
            <person name="Brown A."/>
            <person name="Chapman S.B."/>
            <person name="Chen Z."/>
            <person name="Dunbar C."/>
            <person name="Freedman E."/>
            <person name="Gearin G."/>
            <person name="Gellesch M."/>
            <person name="Goldberg J."/>
            <person name="Griggs A."/>
            <person name="Gujja S."/>
            <person name="Heilman E."/>
            <person name="Heiman D."/>
            <person name="Howarth C."/>
            <person name="Larson L."/>
            <person name="Lui A."/>
            <person name="MacDonald P.J.P."/>
            <person name="Mehta T."/>
            <person name="Montmayeur A."/>
            <person name="Murphy C."/>
            <person name="Neiman D."/>
            <person name="Pearson M."/>
            <person name="Priest M."/>
            <person name="Roberts A."/>
            <person name="Saif S."/>
            <person name="Shea T."/>
            <person name="Shenoy N."/>
            <person name="Sisk P."/>
            <person name="Stolte C."/>
            <person name="Sykes S."/>
            <person name="White J."/>
            <person name="Yandava C."/>
            <person name="Nusbaum C."/>
            <person name="Birren B."/>
        </authorList>
    </citation>
    <scope>NUCLEOTIDE SEQUENCE [LARGE SCALE GENOMIC DNA]</scope>
    <source>
        <strain evidence="9 10">29_1</strain>
    </source>
</reference>
<evidence type="ECO:0000256" key="8">
    <source>
        <dbReference type="SAM" id="Phobius"/>
    </source>
</evidence>
<dbReference type="EMBL" id="ADKX01000043">
    <property type="protein sequence ID" value="EFW03780.1"/>
    <property type="molecule type" value="Genomic_DNA"/>
</dbReference>
<keyword evidence="6 8" id="KW-1133">Transmembrane helix</keyword>
<keyword evidence="10" id="KW-1185">Reference proteome</keyword>
<dbReference type="GO" id="GO:0055085">
    <property type="term" value="P:transmembrane transport"/>
    <property type="evidence" value="ECO:0007669"/>
    <property type="project" value="InterPro"/>
</dbReference>
<accession>E7GDX7</accession>
<dbReference type="OrthoDB" id="9798064at2"/>
<keyword evidence="3" id="KW-0813">Transport</keyword>
<feature type="transmembrane region" description="Helical" evidence="8">
    <location>
        <begin position="6"/>
        <end position="25"/>
    </location>
</feature>
<proteinExistence type="inferred from homology"/>
<keyword evidence="4" id="KW-1003">Cell membrane</keyword>
<dbReference type="InterPro" id="IPR038770">
    <property type="entry name" value="Na+/solute_symporter_sf"/>
</dbReference>
<feature type="transmembrane region" description="Helical" evidence="8">
    <location>
        <begin position="37"/>
        <end position="57"/>
    </location>
</feature>
<feature type="transmembrane region" description="Helical" evidence="8">
    <location>
        <begin position="63"/>
        <end position="82"/>
    </location>
</feature>
<dbReference type="Proteomes" id="UP000003157">
    <property type="component" value="Unassembled WGS sequence"/>
</dbReference>
<dbReference type="GeneID" id="78230390"/>
<feature type="transmembrane region" description="Helical" evidence="8">
    <location>
        <begin position="221"/>
        <end position="242"/>
    </location>
</feature>
<evidence type="ECO:0000256" key="1">
    <source>
        <dbReference type="ARBA" id="ARBA00004651"/>
    </source>
</evidence>
<keyword evidence="5 8" id="KW-0812">Transmembrane</keyword>
<dbReference type="Gene3D" id="1.20.1530.20">
    <property type="match status" value="1"/>
</dbReference>
<evidence type="ECO:0000256" key="3">
    <source>
        <dbReference type="ARBA" id="ARBA00022448"/>
    </source>
</evidence>
<keyword evidence="7 8" id="KW-0472">Membrane</keyword>
<evidence type="ECO:0000256" key="4">
    <source>
        <dbReference type="ARBA" id="ARBA00022475"/>
    </source>
</evidence>
<name>E7GDX7_9FIRM</name>
<sequence>MELSFLLMQQICQLFIMIFLGFMLVKTKTLSTQDSKVISKVILFVVSPCAILTSFMIEFTPDKLFGLGLALLGAFIVHVIYIPLTELLSKIFGFVPIEKATVIYSNSGNLIIPLVGAILGKEWVLYTSGYMIVQTILLWTHAKSLVCNERQYDIKKIFLNVNVIAIMIGIILFLSQFQLPGLVVTTFDKVGSMIGPLAMIVIGMLIGEMNFKDIFSEKRTYLICFMRLIVYPFIIVLVFQFTGLSTISSDANQIFLITILAASAPAAATITQFAQLYNKHPGYASIMNVMSVIFSIVSMPLMVMIYQLF</sequence>
<dbReference type="GO" id="GO:0005886">
    <property type="term" value="C:plasma membrane"/>
    <property type="evidence" value="ECO:0007669"/>
    <property type="project" value="UniProtKB-SubCell"/>
</dbReference>
<evidence type="ECO:0000256" key="6">
    <source>
        <dbReference type="ARBA" id="ARBA00022989"/>
    </source>
</evidence>
<evidence type="ECO:0000313" key="10">
    <source>
        <dbReference type="Proteomes" id="UP000003157"/>
    </source>
</evidence>
<feature type="transmembrane region" description="Helical" evidence="8">
    <location>
        <begin position="102"/>
        <end position="119"/>
    </location>
</feature>
<gene>
    <name evidence="9" type="ORF">HMPREF9488_02970</name>
</gene>
<evidence type="ECO:0000256" key="5">
    <source>
        <dbReference type="ARBA" id="ARBA00022692"/>
    </source>
</evidence>
<comment type="subcellular location">
    <subcellularLocation>
        <location evidence="1">Cell membrane</location>
        <topology evidence="1">Multi-pass membrane protein</topology>
    </subcellularLocation>
</comment>
<comment type="caution">
    <text evidence="9">The sequence shown here is derived from an EMBL/GenBank/DDBJ whole genome shotgun (WGS) entry which is preliminary data.</text>
</comment>
<feature type="transmembrane region" description="Helical" evidence="8">
    <location>
        <begin position="190"/>
        <end position="209"/>
    </location>
</feature>
<dbReference type="eggNOG" id="COG0679">
    <property type="taxonomic scope" value="Bacteria"/>
</dbReference>
<feature type="transmembrane region" description="Helical" evidence="8">
    <location>
        <begin position="157"/>
        <end position="178"/>
    </location>
</feature>
<dbReference type="PANTHER" id="PTHR36838:SF1">
    <property type="entry name" value="SLR1864 PROTEIN"/>
    <property type="match status" value="1"/>
</dbReference>
<evidence type="ECO:0000256" key="2">
    <source>
        <dbReference type="ARBA" id="ARBA00010145"/>
    </source>
</evidence>
<dbReference type="STRING" id="100884.GCA_000269565_02576"/>
<feature type="transmembrane region" description="Helical" evidence="8">
    <location>
        <begin position="125"/>
        <end position="145"/>
    </location>
</feature>
<dbReference type="RefSeq" id="WP_008790057.1">
    <property type="nucleotide sequence ID" value="NZ_AKCB01000001.1"/>
</dbReference>
<dbReference type="HOGENOM" id="CLU_056175_1_0_9"/>
<evidence type="ECO:0000256" key="7">
    <source>
        <dbReference type="ARBA" id="ARBA00023136"/>
    </source>
</evidence>
<feature type="transmembrane region" description="Helical" evidence="8">
    <location>
        <begin position="286"/>
        <end position="308"/>
    </location>
</feature>
<organism evidence="9 10">
    <name type="scientific">Coprobacillus cateniformis</name>
    <dbReference type="NCBI Taxonomy" id="100884"/>
    <lineage>
        <taxon>Bacteria</taxon>
        <taxon>Bacillati</taxon>
        <taxon>Bacillota</taxon>
        <taxon>Erysipelotrichia</taxon>
        <taxon>Erysipelotrichales</taxon>
        <taxon>Coprobacillaceae</taxon>
        <taxon>Coprobacillus</taxon>
    </lineage>
</organism>
<comment type="similarity">
    <text evidence="2">Belongs to the auxin efflux carrier (TC 2.A.69) family.</text>
</comment>